<proteinExistence type="predicted"/>
<name>A0ABN5T4Y3_9FLAO</name>
<dbReference type="EMBL" id="CP032544">
    <property type="protein sequence ID" value="AZJ31687.1"/>
    <property type="molecule type" value="Genomic_DNA"/>
</dbReference>
<protein>
    <recommendedName>
        <fullName evidence="3">Peptidase M10 metallopeptidase domain-containing protein</fullName>
    </recommendedName>
</protein>
<evidence type="ECO:0008006" key="3">
    <source>
        <dbReference type="Google" id="ProtNLM"/>
    </source>
</evidence>
<keyword evidence="2" id="KW-1185">Reference proteome</keyword>
<organism evidence="1 2">
    <name type="scientific">Tenacibaculum mesophilum</name>
    <dbReference type="NCBI Taxonomy" id="104268"/>
    <lineage>
        <taxon>Bacteria</taxon>
        <taxon>Pseudomonadati</taxon>
        <taxon>Bacteroidota</taxon>
        <taxon>Flavobacteriia</taxon>
        <taxon>Flavobacteriales</taxon>
        <taxon>Flavobacteriaceae</taxon>
        <taxon>Tenacibaculum</taxon>
    </lineage>
</organism>
<evidence type="ECO:0000313" key="1">
    <source>
        <dbReference type="EMBL" id="AZJ31687.1"/>
    </source>
</evidence>
<reference evidence="1 2" key="1">
    <citation type="submission" date="2018-09" db="EMBL/GenBank/DDBJ databases">
        <title>Insights into the microbiota of Asian seabass (Lates calcarifer) with tenacibaculosis symptoms and description of sp. nov. Tenacibaculum singaporense.</title>
        <authorList>
            <person name="Miyake S."/>
            <person name="Soh M."/>
            <person name="Azman M.N."/>
            <person name="Ngoh S.Y."/>
            <person name="Orban L."/>
            <person name="Seedorf H."/>
        </authorList>
    </citation>
    <scope>NUCLEOTIDE SEQUENCE [LARGE SCALE GENOMIC DNA]</scope>
    <source>
        <strain evidence="1 2">DSM 13764</strain>
    </source>
</reference>
<evidence type="ECO:0000313" key="2">
    <source>
        <dbReference type="Proteomes" id="UP000269693"/>
    </source>
</evidence>
<dbReference type="Proteomes" id="UP000269693">
    <property type="component" value="Chromosome"/>
</dbReference>
<gene>
    <name evidence="1" type="ORF">D6200_03540</name>
</gene>
<dbReference type="SUPFAM" id="SSF55486">
    <property type="entry name" value="Metalloproteases ('zincins'), catalytic domain"/>
    <property type="match status" value="1"/>
</dbReference>
<dbReference type="RefSeq" id="WP_047788820.1">
    <property type="nucleotide sequence ID" value="NZ_CP032544.1"/>
</dbReference>
<sequence length="228" mass="26184">MEDHRIRTSIIKPGETIITICPSINAGTIGPIFGGKVNNAFGLCLVKKPLGDYILIVYMKLQFFFENNGNLAWNNSDKTKFIQKFESAISQKWGDMRVIKSLSQGKRVFLDFRFLSVYDQWSIGEHWEIYVQKIKKGGFEQSYVNSFFGTAHLDSEDLTPSLKSDNIYQRGAVHEFGHMLGLNDEYITSSKHVDDLHSIMNSGEITRIRHHSSYIKWLNEILKEKGIK</sequence>
<accession>A0ABN5T4Y3</accession>